<dbReference type="SUPFAM" id="SSF53474">
    <property type="entry name" value="alpha/beta-Hydrolases"/>
    <property type="match status" value="1"/>
</dbReference>
<reference evidence="3" key="1">
    <citation type="submission" date="2016-09" db="EMBL/GenBank/DDBJ databases">
        <title>Draft genome sequence of a novel species of the family Streptococcaceae isolated from flowers.</title>
        <authorList>
            <person name="Chuah L.-O."/>
            <person name="Yap K.-P."/>
            <person name="Thong K.L."/>
            <person name="Liong M.T."/>
            <person name="Ahmad R."/>
            <person name="Rusul G."/>
        </authorList>
    </citation>
    <scope>NUCLEOTIDE SEQUENCE [LARGE SCALE GENOMIC DNA]</scope>
    <source>
        <strain evidence="3">DF1</strain>
    </source>
</reference>
<dbReference type="STRING" id="1859473.BG261_00225"/>
<dbReference type="Proteomes" id="UP000178622">
    <property type="component" value="Unassembled WGS sequence"/>
</dbReference>
<gene>
    <name evidence="2" type="ORF">BG261_00225</name>
</gene>
<evidence type="ECO:0000259" key="1">
    <source>
        <dbReference type="Pfam" id="PF00561"/>
    </source>
</evidence>
<sequence length="269" mass="30676">MNKDFLDTKYGKTYYFYKPFSKDAKTLIFIPGFSGDSAYNTFRNIIDELPDPFGILVIDTVGTGHSYQEYMNRTPENVVGNIIEVITYLKPTNPMVVGHSYGGAYALQLVDKVSDLTNELFLIEPRYSQISYNFLDETYQFLKHFKNFSEDKAKGNISVEDFIDSVNPLVAEEVKKENAELLFNAYANESIIAECLATEEMVKQMEIAERNLDNFDIVLLCSKDREEEYKNSIFGPSSKILSAAGNHSLQWTNEKFVLDNLINFINGSE</sequence>
<dbReference type="InterPro" id="IPR050266">
    <property type="entry name" value="AB_hydrolase_sf"/>
</dbReference>
<dbReference type="Pfam" id="PF00561">
    <property type="entry name" value="Abhydrolase_1"/>
    <property type="match status" value="1"/>
</dbReference>
<evidence type="ECO:0000313" key="2">
    <source>
        <dbReference type="EMBL" id="OFI50348.1"/>
    </source>
</evidence>
<name>A0A1E8GS94_9LACT</name>
<dbReference type="AlphaFoldDB" id="A0A1E8GS94"/>
<dbReference type="EMBL" id="MKIR01000001">
    <property type="protein sequence ID" value="OFI50348.1"/>
    <property type="molecule type" value="Genomic_DNA"/>
</dbReference>
<feature type="domain" description="AB hydrolase-1" evidence="1">
    <location>
        <begin position="26"/>
        <end position="128"/>
    </location>
</feature>
<dbReference type="PANTHER" id="PTHR43798">
    <property type="entry name" value="MONOACYLGLYCEROL LIPASE"/>
    <property type="match status" value="1"/>
</dbReference>
<comment type="caution">
    <text evidence="2">The sequence shown here is derived from an EMBL/GenBank/DDBJ whole genome shotgun (WGS) entry which is preliminary data.</text>
</comment>
<evidence type="ECO:0000313" key="3">
    <source>
        <dbReference type="Proteomes" id="UP000178622"/>
    </source>
</evidence>
<proteinExistence type="predicted"/>
<accession>A0A1E8GS94</accession>
<dbReference type="InterPro" id="IPR029058">
    <property type="entry name" value="AB_hydrolase_fold"/>
</dbReference>
<dbReference type="InterPro" id="IPR000073">
    <property type="entry name" value="AB_hydrolase_1"/>
</dbReference>
<dbReference type="OrthoDB" id="1817159at2"/>
<dbReference type="Gene3D" id="3.40.50.1820">
    <property type="entry name" value="alpha/beta hydrolase"/>
    <property type="match status" value="1"/>
</dbReference>
<keyword evidence="3" id="KW-1185">Reference proteome</keyword>
<dbReference type="RefSeq" id="WP_070791045.1">
    <property type="nucleotide sequence ID" value="NZ_MKIR01000001.1"/>
</dbReference>
<organism evidence="2 3">
    <name type="scientific">Floricoccus tropicus</name>
    <dbReference type="NCBI Taxonomy" id="1859473"/>
    <lineage>
        <taxon>Bacteria</taxon>
        <taxon>Bacillati</taxon>
        <taxon>Bacillota</taxon>
        <taxon>Bacilli</taxon>
        <taxon>Lactobacillales</taxon>
        <taxon>Streptococcaceae</taxon>
        <taxon>Floricoccus</taxon>
    </lineage>
</organism>
<protein>
    <recommendedName>
        <fullName evidence="1">AB hydrolase-1 domain-containing protein</fullName>
    </recommendedName>
</protein>